<reference evidence="2 3" key="2">
    <citation type="submission" date="2018-11" db="EMBL/GenBank/DDBJ databases">
        <authorList>
            <consortium name="Pathogen Informatics"/>
        </authorList>
    </citation>
    <scope>NUCLEOTIDE SEQUENCE [LARGE SCALE GENOMIC DNA]</scope>
    <source>
        <strain evidence="2 3">MHpl1</strain>
    </source>
</reference>
<protein>
    <submittedName>
        <fullName evidence="4">Spermatogenesis associated 32</fullName>
    </submittedName>
</protein>
<organism evidence="4">
    <name type="scientific">Haemonchus placei</name>
    <name type="common">Barber's pole worm</name>
    <dbReference type="NCBI Taxonomy" id="6290"/>
    <lineage>
        <taxon>Eukaryota</taxon>
        <taxon>Metazoa</taxon>
        <taxon>Ecdysozoa</taxon>
        <taxon>Nematoda</taxon>
        <taxon>Chromadorea</taxon>
        <taxon>Rhabditida</taxon>
        <taxon>Rhabditina</taxon>
        <taxon>Rhabditomorpha</taxon>
        <taxon>Strongyloidea</taxon>
        <taxon>Trichostrongylidae</taxon>
        <taxon>Haemonchus</taxon>
    </lineage>
</organism>
<evidence type="ECO:0000313" key="3">
    <source>
        <dbReference type="Proteomes" id="UP000268014"/>
    </source>
</evidence>
<reference evidence="4" key="1">
    <citation type="submission" date="2017-02" db="UniProtKB">
        <authorList>
            <consortium name="WormBaseParasite"/>
        </authorList>
    </citation>
    <scope>IDENTIFICATION</scope>
</reference>
<keyword evidence="3" id="KW-1185">Reference proteome</keyword>
<accession>A0A0N4VSD0</accession>
<feature type="compositionally biased region" description="Basic and acidic residues" evidence="1">
    <location>
        <begin position="10"/>
        <end position="22"/>
    </location>
</feature>
<feature type="region of interest" description="Disordered" evidence="1">
    <location>
        <begin position="1"/>
        <end position="23"/>
    </location>
</feature>
<dbReference type="AlphaFoldDB" id="A0A0N4VSD0"/>
<dbReference type="EMBL" id="UZAF01000112">
    <property type="protein sequence ID" value="VDO04736.1"/>
    <property type="molecule type" value="Genomic_DNA"/>
</dbReference>
<evidence type="ECO:0000313" key="2">
    <source>
        <dbReference type="EMBL" id="VDO04736.1"/>
    </source>
</evidence>
<dbReference type="WBParaSite" id="HPLM_0000019701-mRNA-1">
    <property type="protein sequence ID" value="HPLM_0000019701-mRNA-1"/>
    <property type="gene ID" value="HPLM_0000019701"/>
</dbReference>
<evidence type="ECO:0000256" key="1">
    <source>
        <dbReference type="SAM" id="MobiDB-lite"/>
    </source>
</evidence>
<name>A0A0N4VSD0_HAEPC</name>
<dbReference type="Proteomes" id="UP000268014">
    <property type="component" value="Unassembled WGS sequence"/>
</dbReference>
<evidence type="ECO:0000313" key="4">
    <source>
        <dbReference type="WBParaSite" id="HPLM_0000019701-mRNA-1"/>
    </source>
</evidence>
<gene>
    <name evidence="2" type="ORF">HPLM_LOCUS198</name>
</gene>
<sequence>MTYTIKGKHPQKEDLSPSRDLHGPYVKEAMQNPVTKKIPQELLCQKISQESSTTHWGFRIHAALIRSSEAAWTTSAAMTYTIKGKHPQKEDLSPSRDLHGPYVKEAMQNPVTKKIPQELLCQKISQESSTTSKVRFT</sequence>
<proteinExistence type="predicted"/>